<comment type="caution">
    <text evidence="15">The sequence shown here is derived from an EMBL/GenBank/DDBJ whole genome shotgun (WGS) entry which is preliminary data.</text>
</comment>
<dbReference type="Pfam" id="PF02801">
    <property type="entry name" value="Ketoacyl-synt_C"/>
    <property type="match status" value="1"/>
</dbReference>
<dbReference type="InterPro" id="IPR014031">
    <property type="entry name" value="Ketoacyl_synth_C"/>
</dbReference>
<dbReference type="CDD" id="cd00834">
    <property type="entry name" value="KAS_I_II"/>
    <property type="match status" value="1"/>
</dbReference>
<evidence type="ECO:0000256" key="4">
    <source>
        <dbReference type="ARBA" id="ARBA00014657"/>
    </source>
</evidence>
<comment type="catalytic activity">
    <reaction evidence="11">
        <text>(9Z)-hexadecenoyl-[ACP] + malonyl-[ACP] + H(+) = 3-oxo-(11Z)-octadecenoyl-[ACP] + holo-[ACP] + CO2</text>
        <dbReference type="Rhea" id="RHEA:55040"/>
        <dbReference type="Rhea" id="RHEA-COMP:9623"/>
        <dbReference type="Rhea" id="RHEA-COMP:9685"/>
        <dbReference type="Rhea" id="RHEA-COMP:10800"/>
        <dbReference type="Rhea" id="RHEA-COMP:14074"/>
        <dbReference type="ChEBI" id="CHEBI:15378"/>
        <dbReference type="ChEBI" id="CHEBI:16526"/>
        <dbReference type="ChEBI" id="CHEBI:64479"/>
        <dbReference type="ChEBI" id="CHEBI:78449"/>
        <dbReference type="ChEBI" id="CHEBI:83989"/>
        <dbReference type="ChEBI" id="CHEBI:138538"/>
        <dbReference type="EC" id="2.3.1.179"/>
    </reaction>
</comment>
<sequence>MSKRRVVITGLGAVTPVGNDVETTWKALLAGQSGVDKIEKFDASEFACQFAACVKDFDVTQYVSRKDARKMDPFIHYGMAASIQAIEDAKLDMDSLPKHRVGTAIGAGIGGMEAIENNHSAYLKGGPRKISPFFIPSCIINMIAGHVSIKYGMTGPNFAVTTACTTGVHNIGFAARTIAYGDADVMIAGGAEMVTTAMGIGGFAAAKALSTRNDDPKAASRPWDKDRDGFVMGEGAGMMVMEEYEHAKARGATIYGELVGFGMSGDAFHMTSPPADGAGAALAMANAVADAGIDKELVGYINAHGTSTPAGDKAEAAAVKQVFAEHAYQLKVSSTKSMTGHLLGAAGSVEAIFTLLALRDQRIPPTINLDNPDEGCDLDFVANVASDADMEYALCNSFGFGGTNGSLLFKKI</sequence>
<dbReference type="GO" id="GO:0006633">
    <property type="term" value="P:fatty acid biosynthetic process"/>
    <property type="evidence" value="ECO:0007669"/>
    <property type="project" value="UniProtKB-UniRule"/>
</dbReference>
<dbReference type="InterPro" id="IPR017568">
    <property type="entry name" value="3-oxoacyl-ACP_synth-2"/>
</dbReference>
<evidence type="ECO:0000256" key="7">
    <source>
        <dbReference type="ARBA" id="ARBA00022832"/>
    </source>
</evidence>
<dbReference type="InterPro" id="IPR020841">
    <property type="entry name" value="PKS_Beta-ketoAc_synthase_dom"/>
</dbReference>
<dbReference type="AlphaFoldDB" id="A0AA37TUH9"/>
<keyword evidence="6 11" id="KW-0808">Transferase</keyword>
<dbReference type="InterPro" id="IPR014030">
    <property type="entry name" value="Ketoacyl_synth_N"/>
</dbReference>
<dbReference type="GO" id="GO:0005829">
    <property type="term" value="C:cytosol"/>
    <property type="evidence" value="ECO:0007669"/>
    <property type="project" value="TreeGrafter"/>
</dbReference>
<gene>
    <name evidence="15" type="primary">fabF</name>
    <name evidence="15" type="ORF">GCM10007894_27090</name>
</gene>
<dbReference type="GO" id="GO:0004315">
    <property type="term" value="F:3-oxoacyl-[acyl-carrier-protein] synthase activity"/>
    <property type="evidence" value="ECO:0007669"/>
    <property type="project" value="UniProtKB-UniRule"/>
</dbReference>
<evidence type="ECO:0000256" key="8">
    <source>
        <dbReference type="ARBA" id="ARBA00023098"/>
    </source>
</evidence>
<protein>
    <recommendedName>
        <fullName evidence="4 11">3-oxoacyl-[acyl-carrier-protein] synthase 2</fullName>
        <ecNumber evidence="3 11">2.3.1.179</ecNumber>
    </recommendedName>
</protein>
<comment type="similarity">
    <text evidence="2 11 13">Belongs to the thiolase-like superfamily. Beta-ketoacyl-ACP synthases family.</text>
</comment>
<proteinExistence type="inferred from homology"/>
<reference evidence="15 16" key="1">
    <citation type="journal article" date="2014" name="Int. J. Syst. Evol. Microbiol.">
        <title>Complete genome sequence of Corynebacterium casei LMG S-19264T (=DSM 44701T), isolated from a smear-ripened cheese.</title>
        <authorList>
            <consortium name="US DOE Joint Genome Institute (JGI-PGF)"/>
            <person name="Walter F."/>
            <person name="Albersmeier A."/>
            <person name="Kalinowski J."/>
            <person name="Ruckert C."/>
        </authorList>
    </citation>
    <scope>NUCLEOTIDE SEQUENCE [LARGE SCALE GENOMIC DNA]</scope>
    <source>
        <strain evidence="15 16">NBRC 112785</strain>
    </source>
</reference>
<evidence type="ECO:0000313" key="16">
    <source>
        <dbReference type="Proteomes" id="UP001157439"/>
    </source>
</evidence>
<evidence type="ECO:0000256" key="5">
    <source>
        <dbReference type="ARBA" id="ARBA00022516"/>
    </source>
</evidence>
<evidence type="ECO:0000313" key="15">
    <source>
        <dbReference type="EMBL" id="GLS84732.1"/>
    </source>
</evidence>
<keyword evidence="8" id="KW-0443">Lipid metabolism</keyword>
<evidence type="ECO:0000256" key="3">
    <source>
        <dbReference type="ARBA" id="ARBA00012356"/>
    </source>
</evidence>
<dbReference type="NCBIfam" id="NF004970">
    <property type="entry name" value="PRK06333.1"/>
    <property type="match status" value="1"/>
</dbReference>
<dbReference type="EMBL" id="BSPO01000003">
    <property type="protein sequence ID" value="GLS84732.1"/>
    <property type="molecule type" value="Genomic_DNA"/>
</dbReference>
<evidence type="ECO:0000256" key="13">
    <source>
        <dbReference type="RuleBase" id="RU003694"/>
    </source>
</evidence>
<dbReference type="PROSITE" id="PS00606">
    <property type="entry name" value="KS3_1"/>
    <property type="match status" value="1"/>
</dbReference>
<comment type="pathway">
    <text evidence="1 11">Lipid metabolism; fatty acid biosynthesis.</text>
</comment>
<comment type="function">
    <text evidence="11">Involved in the type II fatty acid elongation cycle. Catalyzes the elongation of a wide range of acyl-ACP by the addition of two carbons from malonyl-ACP to an acyl acceptor. Can efficiently catalyze the conversion of palmitoleoyl-ACP (cis-hexadec-9-enoyl-ACP) to cis-vaccenoyl-ACP (cis-octadec-11-enoyl-ACP), an essential step in the thermal regulation of fatty acid composition.</text>
</comment>
<dbReference type="PANTHER" id="PTHR11712">
    <property type="entry name" value="POLYKETIDE SYNTHASE-RELATED"/>
    <property type="match status" value="1"/>
</dbReference>
<dbReference type="InterPro" id="IPR018201">
    <property type="entry name" value="Ketoacyl_synth_AS"/>
</dbReference>
<dbReference type="EC" id="2.3.1.179" evidence="3 11"/>
<keyword evidence="5 11" id="KW-0444">Lipid biosynthesis</keyword>
<dbReference type="PROSITE" id="PS52004">
    <property type="entry name" value="KS3_2"/>
    <property type="match status" value="1"/>
</dbReference>
<keyword evidence="16" id="KW-1185">Reference proteome</keyword>
<dbReference type="InterPro" id="IPR016039">
    <property type="entry name" value="Thiolase-like"/>
</dbReference>
<evidence type="ECO:0000256" key="1">
    <source>
        <dbReference type="ARBA" id="ARBA00005194"/>
    </source>
</evidence>
<dbReference type="Pfam" id="PF00109">
    <property type="entry name" value="ketoacyl-synt"/>
    <property type="match status" value="1"/>
</dbReference>
<comment type="catalytic activity">
    <reaction evidence="11">
        <text>a fatty acyl-[ACP] + malonyl-[ACP] + H(+) = a 3-oxoacyl-[ACP] + holo-[ACP] + CO2</text>
        <dbReference type="Rhea" id="RHEA:22836"/>
        <dbReference type="Rhea" id="RHEA-COMP:9623"/>
        <dbReference type="Rhea" id="RHEA-COMP:9685"/>
        <dbReference type="Rhea" id="RHEA-COMP:9916"/>
        <dbReference type="Rhea" id="RHEA-COMP:14125"/>
        <dbReference type="ChEBI" id="CHEBI:15378"/>
        <dbReference type="ChEBI" id="CHEBI:16526"/>
        <dbReference type="ChEBI" id="CHEBI:64479"/>
        <dbReference type="ChEBI" id="CHEBI:78449"/>
        <dbReference type="ChEBI" id="CHEBI:78776"/>
        <dbReference type="ChEBI" id="CHEBI:138651"/>
    </reaction>
</comment>
<dbReference type="SUPFAM" id="SSF53901">
    <property type="entry name" value="Thiolase-like"/>
    <property type="match status" value="2"/>
</dbReference>
<feature type="active site" description="For beta-ketoacyl synthase activity" evidence="12">
    <location>
        <position position="164"/>
    </location>
</feature>
<evidence type="ECO:0000256" key="2">
    <source>
        <dbReference type="ARBA" id="ARBA00008467"/>
    </source>
</evidence>
<evidence type="ECO:0000256" key="10">
    <source>
        <dbReference type="ARBA" id="ARBA00023315"/>
    </source>
</evidence>
<evidence type="ECO:0000256" key="12">
    <source>
        <dbReference type="PIRSR" id="PIRSR000447-1"/>
    </source>
</evidence>
<accession>A0AA37TUH9</accession>
<dbReference type="PANTHER" id="PTHR11712:SF336">
    <property type="entry name" value="3-OXOACYL-[ACYL-CARRIER-PROTEIN] SYNTHASE, MITOCHONDRIAL"/>
    <property type="match status" value="1"/>
</dbReference>
<dbReference type="NCBIfam" id="NF005589">
    <property type="entry name" value="PRK07314.1"/>
    <property type="match status" value="1"/>
</dbReference>
<name>A0AA37TUH9_9GAMM</name>
<dbReference type="InterPro" id="IPR000794">
    <property type="entry name" value="Beta-ketoacyl_synthase"/>
</dbReference>
<dbReference type="Gene3D" id="3.40.47.10">
    <property type="match status" value="1"/>
</dbReference>
<dbReference type="FunFam" id="3.40.47.10:FF:000009">
    <property type="entry name" value="3-oxoacyl-[acyl-carrier-protein] synthase 2"/>
    <property type="match status" value="1"/>
</dbReference>
<dbReference type="SMART" id="SM00825">
    <property type="entry name" value="PKS_KS"/>
    <property type="match status" value="1"/>
</dbReference>
<evidence type="ECO:0000256" key="6">
    <source>
        <dbReference type="ARBA" id="ARBA00022679"/>
    </source>
</evidence>
<keyword evidence="7" id="KW-0276">Fatty acid metabolism</keyword>
<dbReference type="RefSeq" id="WP_095500315.1">
    <property type="nucleotide sequence ID" value="NZ_BSPO01000003.1"/>
</dbReference>
<keyword evidence="9 11" id="KW-0275">Fatty acid biosynthesis</keyword>
<dbReference type="PIRSF" id="PIRSF000447">
    <property type="entry name" value="KAS_II"/>
    <property type="match status" value="1"/>
</dbReference>
<feature type="domain" description="Ketosynthase family 3 (KS3)" evidence="14">
    <location>
        <begin position="3"/>
        <end position="411"/>
    </location>
</feature>
<evidence type="ECO:0000256" key="11">
    <source>
        <dbReference type="PIRNR" id="PIRNR000447"/>
    </source>
</evidence>
<evidence type="ECO:0000259" key="14">
    <source>
        <dbReference type="PROSITE" id="PS52004"/>
    </source>
</evidence>
<keyword evidence="10 11" id="KW-0012">Acyltransferase</keyword>
<organism evidence="15 16">
    <name type="scientific">Paraferrimonas haliotis</name>
    <dbReference type="NCBI Taxonomy" id="2013866"/>
    <lineage>
        <taxon>Bacteria</taxon>
        <taxon>Pseudomonadati</taxon>
        <taxon>Pseudomonadota</taxon>
        <taxon>Gammaproteobacteria</taxon>
        <taxon>Alteromonadales</taxon>
        <taxon>Ferrimonadaceae</taxon>
        <taxon>Paraferrimonas</taxon>
    </lineage>
</organism>
<dbReference type="Proteomes" id="UP001157439">
    <property type="component" value="Unassembled WGS sequence"/>
</dbReference>
<evidence type="ECO:0000256" key="9">
    <source>
        <dbReference type="ARBA" id="ARBA00023160"/>
    </source>
</evidence>
<dbReference type="NCBIfam" id="TIGR03150">
    <property type="entry name" value="fabF"/>
    <property type="match status" value="1"/>
</dbReference>